<name>A7I1T9_CAMHC</name>
<keyword evidence="3" id="KW-1185">Reference proteome</keyword>
<dbReference type="InterPro" id="IPR038765">
    <property type="entry name" value="Papain-like_cys_pep_sf"/>
</dbReference>
<dbReference type="EMBL" id="CP000776">
    <property type="protein sequence ID" value="ABS51916.1"/>
    <property type="molecule type" value="Genomic_DNA"/>
</dbReference>
<dbReference type="Proteomes" id="UP000002407">
    <property type="component" value="Chromosome"/>
</dbReference>
<dbReference type="InterPro" id="IPR007921">
    <property type="entry name" value="CHAP_dom"/>
</dbReference>
<dbReference type="Pfam" id="PF05257">
    <property type="entry name" value="CHAP"/>
    <property type="match status" value="1"/>
</dbReference>
<dbReference type="HOGENOM" id="CLU_099058_0_0_7"/>
<reference evidence="3" key="1">
    <citation type="submission" date="2007-07" db="EMBL/GenBank/DDBJ databases">
        <title>Complete genome sequence of Campylobacter hominis ATCC BAA-381, a commensal isolated from the human gastrointestinal tract.</title>
        <authorList>
            <person name="Fouts D.E."/>
            <person name="Mongodin E.F."/>
            <person name="Puiu D."/>
            <person name="Sebastian Y."/>
            <person name="Miller W.G."/>
            <person name="Mandrell R.E."/>
            <person name="Nelson K.E."/>
        </authorList>
    </citation>
    <scope>NUCLEOTIDE SEQUENCE [LARGE SCALE GENOMIC DNA]</scope>
    <source>
        <strain evidence="3">ATCC BAA-381 / LMG 19568 / NCTC 13146 / CH001A</strain>
    </source>
</reference>
<proteinExistence type="predicted"/>
<organism evidence="2 3">
    <name type="scientific">Campylobacter hominis (strain ATCC BAA-381 / DSM 21671 / CCUG 45161 / LMG 19568 / NCTC 13146 / CH001A)</name>
    <dbReference type="NCBI Taxonomy" id="360107"/>
    <lineage>
        <taxon>Bacteria</taxon>
        <taxon>Pseudomonadati</taxon>
        <taxon>Campylobacterota</taxon>
        <taxon>Epsilonproteobacteria</taxon>
        <taxon>Campylobacterales</taxon>
        <taxon>Campylobacteraceae</taxon>
        <taxon>Campylobacter</taxon>
    </lineage>
</organism>
<protein>
    <recommendedName>
        <fullName evidence="1">Peptidase C51 domain-containing protein</fullName>
    </recommendedName>
</protein>
<gene>
    <name evidence="2" type="ordered locus">CHAB381_0918</name>
</gene>
<accession>A7I1T9</accession>
<dbReference type="KEGG" id="cha:CHAB381_0918"/>
<dbReference type="SUPFAM" id="SSF54001">
    <property type="entry name" value="Cysteine proteinases"/>
    <property type="match status" value="1"/>
</dbReference>
<dbReference type="eggNOG" id="COG0791">
    <property type="taxonomic scope" value="Bacteria"/>
</dbReference>
<dbReference type="RefSeq" id="WP_012108772.1">
    <property type="nucleotide sequence ID" value="NC_009714.1"/>
</dbReference>
<dbReference type="AlphaFoldDB" id="A7I1T9"/>
<dbReference type="OrthoDB" id="5338761at2"/>
<dbReference type="PROSITE" id="PS51257">
    <property type="entry name" value="PROKAR_LIPOPROTEIN"/>
    <property type="match status" value="1"/>
</dbReference>
<dbReference type="STRING" id="360107.CHAB381_0918"/>
<dbReference type="Gene3D" id="3.90.1720.10">
    <property type="entry name" value="endopeptidase domain like (from Nostoc punctiforme)"/>
    <property type="match status" value="1"/>
</dbReference>
<sequence>MRKIFAIVFLQILIFTGCSFKNDKIIVTNQCKIGNFYELDPKFSHKNQSVKLTNNQILNFLLQSIDKYENTRKGGDCTGFITVLNNENNGIFFDDKELNNHFSNRRKSQALYNYYKAKNRISMNNPKIGDLVFWQNTIRGIKNKKTGAITHVGVIREIYSDGRIRFVHFASGRNRSDFMDLKNPKVHKIGKKTVNSYVARCKRKNFCLASNLFAGFGKVTE</sequence>
<evidence type="ECO:0000313" key="2">
    <source>
        <dbReference type="EMBL" id="ABS51916.1"/>
    </source>
</evidence>
<feature type="domain" description="Peptidase C51" evidence="1">
    <location>
        <begin position="68"/>
        <end position="167"/>
    </location>
</feature>
<evidence type="ECO:0000259" key="1">
    <source>
        <dbReference type="Pfam" id="PF05257"/>
    </source>
</evidence>
<evidence type="ECO:0000313" key="3">
    <source>
        <dbReference type="Proteomes" id="UP000002407"/>
    </source>
</evidence>